<dbReference type="AlphaFoldDB" id="A0A8X6YB25"/>
<dbReference type="InterPro" id="IPR048720">
    <property type="entry name" value="PROPPIN"/>
</dbReference>
<comment type="similarity">
    <text evidence="4">Belongs to the WD repeat PROPPIN family.</text>
</comment>
<evidence type="ECO:0000256" key="5">
    <source>
        <dbReference type="SAM" id="MobiDB-lite"/>
    </source>
</evidence>
<evidence type="ECO:0000256" key="4">
    <source>
        <dbReference type="ARBA" id="ARBA00025740"/>
    </source>
</evidence>
<evidence type="ECO:0000313" key="7">
    <source>
        <dbReference type="Proteomes" id="UP000886998"/>
    </source>
</evidence>
<proteinExistence type="inferred from homology"/>
<sequence>MNEPRESDASNNILYVNFNQTATAITVGAKTGYTLYDLNTVNEVIPTSSSMDTLKDVCIAERSFSTSLIAYVKLEKPRNLFLFHHLKDTIITEKSFPNTILSVKLNRQNIIVCLEDSIFIMDVHDLKDEKTHVITNTPPNPKGLIALNYGAQEQPSFLAYPGSSSIGTIQIFDTKERLAKITIPAHNGVLAALAFDEVGEKIATASIKGTVIRVFSVAKGEILFEFRRGVKRCVEISCLYFCKDPELLCVASNTETIHIFKLAVPELPQPSEEETEGWMEMFGRVLTQSVKYLPTQMSDVLTQQRAFAYVRLPFVSESTICAISYINKIPYVVVASLEGFLYIYDINMELGGSCNVVKQHKLEGPEPPDSRRSIGSLRSVKDFKKLPNDTNCDEDTTPCLEPEIVKSNS</sequence>
<protein>
    <submittedName>
        <fullName evidence="6">WD repeat domain phosphoinositide-interacting protein 2</fullName>
    </submittedName>
</protein>
<dbReference type="InterPro" id="IPR015943">
    <property type="entry name" value="WD40/YVTN_repeat-like_dom_sf"/>
</dbReference>
<comment type="caution">
    <text evidence="6">The sequence shown here is derived from an EMBL/GenBank/DDBJ whole genome shotgun (WGS) entry which is preliminary data.</text>
</comment>
<dbReference type="SUPFAM" id="SSF50978">
    <property type="entry name" value="WD40 repeat-like"/>
    <property type="match status" value="1"/>
</dbReference>
<dbReference type="Pfam" id="PF21032">
    <property type="entry name" value="PROPPIN"/>
    <property type="match status" value="1"/>
</dbReference>
<evidence type="ECO:0000256" key="1">
    <source>
        <dbReference type="ARBA" id="ARBA00022574"/>
    </source>
</evidence>
<evidence type="ECO:0000313" key="6">
    <source>
        <dbReference type="EMBL" id="GFY67590.1"/>
    </source>
</evidence>
<dbReference type="Proteomes" id="UP000886998">
    <property type="component" value="Unassembled WGS sequence"/>
</dbReference>
<keyword evidence="2" id="KW-0677">Repeat</keyword>
<evidence type="ECO:0000256" key="3">
    <source>
        <dbReference type="ARBA" id="ARBA00023006"/>
    </source>
</evidence>
<keyword evidence="3" id="KW-0072">Autophagy</keyword>
<feature type="region of interest" description="Disordered" evidence="5">
    <location>
        <begin position="388"/>
        <end position="409"/>
    </location>
</feature>
<accession>A0A8X6YB25</accession>
<keyword evidence="1" id="KW-0853">WD repeat</keyword>
<dbReference type="InterPro" id="IPR001680">
    <property type="entry name" value="WD40_rpt"/>
</dbReference>
<gene>
    <name evidence="6" type="primary">WIPI2</name>
    <name evidence="6" type="ORF">TNIN_479991</name>
</gene>
<name>A0A8X6YB25_9ARAC</name>
<organism evidence="6 7">
    <name type="scientific">Trichonephila inaurata madagascariensis</name>
    <dbReference type="NCBI Taxonomy" id="2747483"/>
    <lineage>
        <taxon>Eukaryota</taxon>
        <taxon>Metazoa</taxon>
        <taxon>Ecdysozoa</taxon>
        <taxon>Arthropoda</taxon>
        <taxon>Chelicerata</taxon>
        <taxon>Arachnida</taxon>
        <taxon>Araneae</taxon>
        <taxon>Araneomorphae</taxon>
        <taxon>Entelegynae</taxon>
        <taxon>Araneoidea</taxon>
        <taxon>Nephilidae</taxon>
        <taxon>Trichonephila</taxon>
        <taxon>Trichonephila inaurata</taxon>
    </lineage>
</organism>
<evidence type="ECO:0000256" key="2">
    <source>
        <dbReference type="ARBA" id="ARBA00022737"/>
    </source>
</evidence>
<dbReference type="GO" id="GO:0006914">
    <property type="term" value="P:autophagy"/>
    <property type="evidence" value="ECO:0007669"/>
    <property type="project" value="UniProtKB-KW"/>
</dbReference>
<dbReference type="EMBL" id="BMAV01016640">
    <property type="protein sequence ID" value="GFY67590.1"/>
    <property type="molecule type" value="Genomic_DNA"/>
</dbReference>
<dbReference type="Gene3D" id="2.130.10.10">
    <property type="entry name" value="YVTN repeat-like/Quinoprotein amine dehydrogenase"/>
    <property type="match status" value="1"/>
</dbReference>
<keyword evidence="7" id="KW-1185">Reference proteome</keyword>
<reference evidence="6" key="1">
    <citation type="submission" date="2020-08" db="EMBL/GenBank/DDBJ databases">
        <title>Multicomponent nature underlies the extraordinary mechanical properties of spider dragline silk.</title>
        <authorList>
            <person name="Kono N."/>
            <person name="Nakamura H."/>
            <person name="Mori M."/>
            <person name="Yoshida Y."/>
            <person name="Ohtoshi R."/>
            <person name="Malay A.D."/>
            <person name="Moran D.A.P."/>
            <person name="Tomita M."/>
            <person name="Numata K."/>
            <person name="Arakawa K."/>
        </authorList>
    </citation>
    <scope>NUCLEOTIDE SEQUENCE</scope>
</reference>
<dbReference type="PANTHER" id="PTHR11227">
    <property type="entry name" value="WD-REPEAT PROTEIN INTERACTING WITH PHOSPHOINOSIDES WIPI -RELATED"/>
    <property type="match status" value="1"/>
</dbReference>
<dbReference type="GO" id="GO:0005737">
    <property type="term" value="C:cytoplasm"/>
    <property type="evidence" value="ECO:0007669"/>
    <property type="project" value="UniProtKB-ARBA"/>
</dbReference>
<dbReference type="SMART" id="SM00320">
    <property type="entry name" value="WD40"/>
    <property type="match status" value="3"/>
</dbReference>
<dbReference type="OrthoDB" id="1667587at2759"/>
<dbReference type="InterPro" id="IPR036322">
    <property type="entry name" value="WD40_repeat_dom_sf"/>
</dbReference>